<keyword evidence="1" id="KW-1133">Transmembrane helix</keyword>
<accession>A0A1G8SZ36</accession>
<evidence type="ECO:0000313" key="2">
    <source>
        <dbReference type="EMBL" id="SDJ34075.1"/>
    </source>
</evidence>
<dbReference type="RefSeq" id="WP_092699235.1">
    <property type="nucleotide sequence ID" value="NZ_FNFC01000002.1"/>
</dbReference>
<dbReference type="OrthoDB" id="205278at2157"/>
<reference evidence="2 3" key="1">
    <citation type="submission" date="2016-10" db="EMBL/GenBank/DDBJ databases">
        <authorList>
            <person name="de Groot N.N."/>
        </authorList>
    </citation>
    <scope>NUCLEOTIDE SEQUENCE [LARGE SCALE GENOMIC DNA]</scope>
    <source>
        <strain evidence="2 3">IBRC-M10015</strain>
    </source>
</reference>
<feature type="transmembrane region" description="Helical" evidence="1">
    <location>
        <begin position="59"/>
        <end position="78"/>
    </location>
</feature>
<protein>
    <submittedName>
        <fullName evidence="2">Uncharacterized protein</fullName>
    </submittedName>
</protein>
<keyword evidence="1" id="KW-0812">Transmembrane</keyword>
<evidence type="ECO:0000313" key="3">
    <source>
        <dbReference type="Proteomes" id="UP000198856"/>
    </source>
</evidence>
<gene>
    <name evidence="2" type="ORF">SAMN05216226_102206</name>
</gene>
<feature type="transmembrane region" description="Helical" evidence="1">
    <location>
        <begin position="90"/>
        <end position="114"/>
    </location>
</feature>
<dbReference type="AlphaFoldDB" id="A0A1G8SZ36"/>
<organism evidence="2 3">
    <name type="scientific">Halovenus aranensis</name>
    <dbReference type="NCBI Taxonomy" id="890420"/>
    <lineage>
        <taxon>Archaea</taxon>
        <taxon>Methanobacteriati</taxon>
        <taxon>Methanobacteriota</taxon>
        <taxon>Stenosarchaea group</taxon>
        <taxon>Halobacteria</taxon>
        <taxon>Halobacteriales</taxon>
        <taxon>Haloarculaceae</taxon>
        <taxon>Halovenus</taxon>
    </lineage>
</organism>
<feature type="transmembrane region" description="Helical" evidence="1">
    <location>
        <begin position="36"/>
        <end position="53"/>
    </location>
</feature>
<evidence type="ECO:0000256" key="1">
    <source>
        <dbReference type="SAM" id="Phobius"/>
    </source>
</evidence>
<dbReference type="EMBL" id="FNFC01000002">
    <property type="protein sequence ID" value="SDJ34075.1"/>
    <property type="molecule type" value="Genomic_DNA"/>
</dbReference>
<proteinExistence type="predicted"/>
<name>A0A1G8SZ36_9EURY</name>
<dbReference type="STRING" id="890420.SAMN05216226_102206"/>
<keyword evidence="3" id="KW-1185">Reference proteome</keyword>
<dbReference type="Proteomes" id="UP000198856">
    <property type="component" value="Unassembled WGS sequence"/>
</dbReference>
<feature type="transmembrane region" description="Helical" evidence="1">
    <location>
        <begin position="6"/>
        <end position="24"/>
    </location>
</feature>
<keyword evidence="1" id="KW-0472">Membrane</keyword>
<sequence>MATGVETSVLVFAVSLLVGGFGIHVGSKFALKSREFSYAVVTALFGALAWALVELLFSRVGVGGLLSSVVAFLVWTWVIRSRYEIGWIRATVLALGAWLGAVFALLVLAVVGVGDLDALGVPGV</sequence>